<dbReference type="GO" id="GO:0003755">
    <property type="term" value="F:peptidyl-prolyl cis-trans isomerase activity"/>
    <property type="evidence" value="ECO:0007669"/>
    <property type="project" value="UniProtKB-UniRule"/>
</dbReference>
<comment type="catalytic activity">
    <reaction evidence="1 8">
        <text>[protein]-peptidylproline (omega=180) = [protein]-peptidylproline (omega=0)</text>
        <dbReference type="Rhea" id="RHEA:16237"/>
        <dbReference type="Rhea" id="RHEA-COMP:10747"/>
        <dbReference type="Rhea" id="RHEA-COMP:10748"/>
        <dbReference type="ChEBI" id="CHEBI:83833"/>
        <dbReference type="ChEBI" id="CHEBI:83834"/>
        <dbReference type="EC" id="5.2.1.8"/>
    </reaction>
</comment>
<dbReference type="Gene3D" id="2.40.100.10">
    <property type="entry name" value="Cyclophilin-like"/>
    <property type="match status" value="1"/>
</dbReference>
<dbReference type="InterPro" id="IPR029000">
    <property type="entry name" value="Cyclophilin-like_dom_sf"/>
</dbReference>
<dbReference type="GO" id="GO:0071013">
    <property type="term" value="C:catalytic step 2 spliceosome"/>
    <property type="evidence" value="ECO:0007669"/>
    <property type="project" value="TreeGrafter"/>
</dbReference>
<dbReference type="Pfam" id="PF00160">
    <property type="entry name" value="Pro_isomerase"/>
    <property type="match status" value="1"/>
</dbReference>
<dbReference type="GO" id="GO:0006457">
    <property type="term" value="P:protein folding"/>
    <property type="evidence" value="ECO:0007669"/>
    <property type="project" value="InterPro"/>
</dbReference>
<dbReference type="PROSITE" id="PS50072">
    <property type="entry name" value="CSA_PPIASE_2"/>
    <property type="match status" value="1"/>
</dbReference>
<keyword evidence="4 8" id="KW-0413">Isomerase</keyword>
<proteinExistence type="inferred from homology"/>
<comment type="subcellular location">
    <subcellularLocation>
        <location evidence="2">Nucleus</location>
    </subcellularLocation>
</comment>
<comment type="function">
    <text evidence="7">PPIases accelerate the folding of proteins. It catalyzes the cis-trans isomerization of proline imidic peptide bonds in oligopeptides. Involved in pre-mRNA splicing.</text>
</comment>
<dbReference type="InterPro" id="IPR024936">
    <property type="entry name" value="Cyclophilin-type_PPIase"/>
</dbReference>
<accession>A0A4P9YSY8</accession>
<evidence type="ECO:0000256" key="1">
    <source>
        <dbReference type="ARBA" id="ARBA00000971"/>
    </source>
</evidence>
<dbReference type="PANTHER" id="PTHR45625:SF6">
    <property type="entry name" value="SPLICEOSOME-ASSOCIATED PROTEIN CWC27 HOMOLOG"/>
    <property type="match status" value="1"/>
</dbReference>
<reference evidence="11" key="1">
    <citation type="journal article" date="2018" name="Nat. Microbiol.">
        <title>Leveraging single-cell genomics to expand the fungal tree of life.</title>
        <authorList>
            <person name="Ahrendt S.R."/>
            <person name="Quandt C.A."/>
            <person name="Ciobanu D."/>
            <person name="Clum A."/>
            <person name="Salamov A."/>
            <person name="Andreopoulos B."/>
            <person name="Cheng J.F."/>
            <person name="Woyke T."/>
            <person name="Pelin A."/>
            <person name="Henrissat B."/>
            <person name="Reynolds N.K."/>
            <person name="Benny G.L."/>
            <person name="Smith M.E."/>
            <person name="James T.Y."/>
            <person name="Grigoriev I.V."/>
        </authorList>
    </citation>
    <scope>NUCLEOTIDE SEQUENCE [LARGE SCALE GENOMIC DNA]</scope>
    <source>
        <strain evidence="11">Benny S71-1</strain>
    </source>
</reference>
<dbReference type="FunFam" id="2.40.100.10:FF:000007">
    <property type="entry name" value="Peptidyl-prolyl cis-trans isomerase CWC27 homolog"/>
    <property type="match status" value="1"/>
</dbReference>
<evidence type="ECO:0000256" key="2">
    <source>
        <dbReference type="ARBA" id="ARBA00004123"/>
    </source>
</evidence>
<evidence type="ECO:0000313" key="11">
    <source>
        <dbReference type="Proteomes" id="UP000278143"/>
    </source>
</evidence>
<dbReference type="EMBL" id="KZ991407">
    <property type="protein sequence ID" value="RKP22997.1"/>
    <property type="molecule type" value="Genomic_DNA"/>
</dbReference>
<dbReference type="PRINTS" id="PR00153">
    <property type="entry name" value="CSAPPISMRASE"/>
</dbReference>
<evidence type="ECO:0000259" key="9">
    <source>
        <dbReference type="PROSITE" id="PS50072"/>
    </source>
</evidence>
<keyword evidence="3 8" id="KW-0697">Rotamase</keyword>
<sequence length="169" mass="19115">TSGRVILHTTVGDIDIELWCREAPRACRNFIQLCLEGYYEDVIFHRVVRNFIVQTGDPTGTGMGGESIYGEPFADEYHSRLRFTRRGLVGMATSTINDNTSQFFITLTATPELQNKHTLFGRVAGNTVFNVLQMNELQLDEERPVKPPKIISAEVVENFFEDIVPRTTS</sequence>
<dbReference type="InterPro" id="IPR044666">
    <property type="entry name" value="Cyclophilin_A-like"/>
</dbReference>
<evidence type="ECO:0000256" key="7">
    <source>
        <dbReference type="ARBA" id="ARBA00055615"/>
    </source>
</evidence>
<feature type="non-terminal residue" evidence="10">
    <location>
        <position position="169"/>
    </location>
</feature>
<dbReference type="AlphaFoldDB" id="A0A4P9YSY8"/>
<feature type="non-terminal residue" evidence="10">
    <location>
        <position position="1"/>
    </location>
</feature>
<dbReference type="OrthoDB" id="442970at2759"/>
<gene>
    <name evidence="10" type="ORF">SYNPS1DRAFT_8966</name>
</gene>
<dbReference type="InterPro" id="IPR002130">
    <property type="entry name" value="Cyclophilin-type_PPIase_dom"/>
</dbReference>
<protein>
    <recommendedName>
        <fullName evidence="8">Peptidyl-prolyl cis-trans isomerase</fullName>
        <shortName evidence="8">PPIase</shortName>
        <ecNumber evidence="8">5.2.1.8</ecNumber>
    </recommendedName>
</protein>
<comment type="similarity">
    <text evidence="6">Belongs to the cyclophilin-type PPIase family. CWC27 subfamily.</text>
</comment>
<name>A0A4P9YSY8_9FUNG</name>
<dbReference type="PROSITE" id="PS00170">
    <property type="entry name" value="CSA_PPIASE_1"/>
    <property type="match status" value="1"/>
</dbReference>
<evidence type="ECO:0000256" key="4">
    <source>
        <dbReference type="ARBA" id="ARBA00023235"/>
    </source>
</evidence>
<evidence type="ECO:0000256" key="5">
    <source>
        <dbReference type="ARBA" id="ARBA00023242"/>
    </source>
</evidence>
<dbReference type="EC" id="5.2.1.8" evidence="8"/>
<dbReference type="InterPro" id="IPR020892">
    <property type="entry name" value="Cyclophilin-type_PPIase_CS"/>
</dbReference>
<evidence type="ECO:0000256" key="8">
    <source>
        <dbReference type="RuleBase" id="RU363019"/>
    </source>
</evidence>
<keyword evidence="11" id="KW-1185">Reference proteome</keyword>
<feature type="domain" description="PPIase cyclophilin-type" evidence="9">
    <location>
        <begin position="8"/>
        <end position="155"/>
    </location>
</feature>
<evidence type="ECO:0000256" key="6">
    <source>
        <dbReference type="ARBA" id="ARBA00038509"/>
    </source>
</evidence>
<evidence type="ECO:0000313" key="10">
    <source>
        <dbReference type="EMBL" id="RKP22997.1"/>
    </source>
</evidence>
<dbReference type="SUPFAM" id="SSF50891">
    <property type="entry name" value="Cyclophilin-like"/>
    <property type="match status" value="1"/>
</dbReference>
<evidence type="ECO:0000256" key="3">
    <source>
        <dbReference type="ARBA" id="ARBA00023110"/>
    </source>
</evidence>
<dbReference type="CDD" id="cd01925">
    <property type="entry name" value="cyclophilin_CeCYP16-like"/>
    <property type="match status" value="1"/>
</dbReference>
<dbReference type="PANTHER" id="PTHR45625">
    <property type="entry name" value="PEPTIDYL-PROLYL CIS-TRANS ISOMERASE-RELATED"/>
    <property type="match status" value="1"/>
</dbReference>
<keyword evidence="5" id="KW-0539">Nucleus</keyword>
<organism evidence="10 11">
    <name type="scientific">Syncephalis pseudoplumigaleata</name>
    <dbReference type="NCBI Taxonomy" id="1712513"/>
    <lineage>
        <taxon>Eukaryota</taxon>
        <taxon>Fungi</taxon>
        <taxon>Fungi incertae sedis</taxon>
        <taxon>Zoopagomycota</taxon>
        <taxon>Zoopagomycotina</taxon>
        <taxon>Zoopagomycetes</taxon>
        <taxon>Zoopagales</taxon>
        <taxon>Piptocephalidaceae</taxon>
        <taxon>Syncephalis</taxon>
    </lineage>
</organism>
<dbReference type="PIRSF" id="PIRSF001467">
    <property type="entry name" value="Peptidylpro_ismrse"/>
    <property type="match status" value="1"/>
</dbReference>
<dbReference type="Proteomes" id="UP000278143">
    <property type="component" value="Unassembled WGS sequence"/>
</dbReference>